<evidence type="ECO:0000256" key="1">
    <source>
        <dbReference type="SAM" id="MobiDB-lite"/>
    </source>
</evidence>
<feature type="region of interest" description="Disordered" evidence="1">
    <location>
        <begin position="81"/>
        <end position="106"/>
    </location>
</feature>
<keyword evidence="3" id="KW-1185">Reference proteome</keyword>
<dbReference type="AlphaFoldDB" id="A0AAW1YQR1"/>
<sequence length="106" mass="11230">MKPPRASLDLSKSCRTSPPPLLAAPHLGLSLSAATPTEARASRPPSLCLPMNLITAQLHHHLRPQARAFQLPTQALLRALAESPTVGTSPRPPETRVSDVQPPPAA</sequence>
<evidence type="ECO:0000313" key="2">
    <source>
        <dbReference type="EMBL" id="KAK9950800.1"/>
    </source>
</evidence>
<evidence type="ECO:0000313" key="3">
    <source>
        <dbReference type="Proteomes" id="UP001457282"/>
    </source>
</evidence>
<feature type="region of interest" description="Disordered" evidence="1">
    <location>
        <begin position="1"/>
        <end position="22"/>
    </location>
</feature>
<name>A0AAW1YQR1_RUBAR</name>
<dbReference type="EMBL" id="JBEDUW010000001">
    <property type="protein sequence ID" value="KAK9950800.1"/>
    <property type="molecule type" value="Genomic_DNA"/>
</dbReference>
<proteinExistence type="predicted"/>
<gene>
    <name evidence="2" type="ORF">M0R45_006268</name>
</gene>
<reference evidence="2 3" key="1">
    <citation type="journal article" date="2023" name="G3 (Bethesda)">
        <title>A chromosome-length genome assembly and annotation of blackberry (Rubus argutus, cv. 'Hillquist').</title>
        <authorList>
            <person name="Bruna T."/>
            <person name="Aryal R."/>
            <person name="Dudchenko O."/>
            <person name="Sargent D.J."/>
            <person name="Mead D."/>
            <person name="Buti M."/>
            <person name="Cavallini A."/>
            <person name="Hytonen T."/>
            <person name="Andres J."/>
            <person name="Pham M."/>
            <person name="Weisz D."/>
            <person name="Mascagni F."/>
            <person name="Usai G."/>
            <person name="Natali L."/>
            <person name="Bassil N."/>
            <person name="Fernandez G.E."/>
            <person name="Lomsadze A."/>
            <person name="Armour M."/>
            <person name="Olukolu B."/>
            <person name="Poorten T."/>
            <person name="Britton C."/>
            <person name="Davik J."/>
            <person name="Ashrafi H."/>
            <person name="Aiden E.L."/>
            <person name="Borodovsky M."/>
            <person name="Worthington M."/>
        </authorList>
    </citation>
    <scope>NUCLEOTIDE SEQUENCE [LARGE SCALE GENOMIC DNA]</scope>
    <source>
        <strain evidence="2">PI 553951</strain>
    </source>
</reference>
<accession>A0AAW1YQR1</accession>
<comment type="caution">
    <text evidence="2">The sequence shown here is derived from an EMBL/GenBank/DDBJ whole genome shotgun (WGS) entry which is preliminary data.</text>
</comment>
<dbReference type="Proteomes" id="UP001457282">
    <property type="component" value="Unassembled WGS sequence"/>
</dbReference>
<protein>
    <submittedName>
        <fullName evidence="2">Uncharacterized protein</fullName>
    </submittedName>
</protein>
<organism evidence="2 3">
    <name type="scientific">Rubus argutus</name>
    <name type="common">Southern blackberry</name>
    <dbReference type="NCBI Taxonomy" id="59490"/>
    <lineage>
        <taxon>Eukaryota</taxon>
        <taxon>Viridiplantae</taxon>
        <taxon>Streptophyta</taxon>
        <taxon>Embryophyta</taxon>
        <taxon>Tracheophyta</taxon>
        <taxon>Spermatophyta</taxon>
        <taxon>Magnoliopsida</taxon>
        <taxon>eudicotyledons</taxon>
        <taxon>Gunneridae</taxon>
        <taxon>Pentapetalae</taxon>
        <taxon>rosids</taxon>
        <taxon>fabids</taxon>
        <taxon>Rosales</taxon>
        <taxon>Rosaceae</taxon>
        <taxon>Rosoideae</taxon>
        <taxon>Rosoideae incertae sedis</taxon>
        <taxon>Rubus</taxon>
    </lineage>
</organism>